<reference evidence="2" key="1">
    <citation type="submission" date="2016-10" db="EMBL/GenBank/DDBJ databases">
        <authorList>
            <person name="Varghese N."/>
            <person name="Submissions S."/>
        </authorList>
    </citation>
    <scope>NUCLEOTIDE SEQUENCE [LARGE SCALE GENOMIC DNA]</scope>
    <source>
        <strain evidence="2">IBRC-M 10403</strain>
    </source>
</reference>
<dbReference type="STRING" id="1271860.SAMN05216174_102433"/>
<dbReference type="Proteomes" id="UP000199501">
    <property type="component" value="Unassembled WGS sequence"/>
</dbReference>
<dbReference type="AlphaFoldDB" id="A0A1G6MAR5"/>
<evidence type="ECO:0000313" key="1">
    <source>
        <dbReference type="EMBL" id="SDC52025.1"/>
    </source>
</evidence>
<gene>
    <name evidence="1" type="ORF">SAMN05216174_102433</name>
</gene>
<organism evidence="1 2">
    <name type="scientific">Actinokineospora iranica</name>
    <dbReference type="NCBI Taxonomy" id="1271860"/>
    <lineage>
        <taxon>Bacteria</taxon>
        <taxon>Bacillati</taxon>
        <taxon>Actinomycetota</taxon>
        <taxon>Actinomycetes</taxon>
        <taxon>Pseudonocardiales</taxon>
        <taxon>Pseudonocardiaceae</taxon>
        <taxon>Actinokineospora</taxon>
    </lineage>
</organism>
<keyword evidence="2" id="KW-1185">Reference proteome</keyword>
<accession>A0A1G6MAR5</accession>
<evidence type="ECO:0000313" key="2">
    <source>
        <dbReference type="Proteomes" id="UP000199501"/>
    </source>
</evidence>
<dbReference type="OrthoDB" id="5193742at2"/>
<sequence>MTVFGYGVGAALVAVLAAGCGSSAEPDVAAAVRDFSAAVAQGDTGAACEGLAPRVLEQWGAVGEYCEQELVAALSEVPGPPGEVQAWGEAAMVRAGADTVFLIRSGDRWLVTGAGCQSARADEPYTCEVGGP</sequence>
<name>A0A1G6MAR5_9PSEU</name>
<dbReference type="EMBL" id="FMZZ01000002">
    <property type="protein sequence ID" value="SDC52025.1"/>
    <property type="molecule type" value="Genomic_DNA"/>
</dbReference>
<proteinExistence type="predicted"/>
<dbReference type="RefSeq" id="WP_091449174.1">
    <property type="nucleotide sequence ID" value="NZ_FMZZ01000002.1"/>
</dbReference>
<protein>
    <submittedName>
        <fullName evidence="1">Uncharacterized protein</fullName>
    </submittedName>
</protein>